<protein>
    <submittedName>
        <fullName evidence="1">Uncharacterized protein</fullName>
    </submittedName>
</protein>
<accession>A0ABQ4AXQ6</accession>
<proteinExistence type="predicted"/>
<reference evidence="1 2" key="1">
    <citation type="submission" date="2021-01" db="EMBL/GenBank/DDBJ databases">
        <title>Whole genome shotgun sequence of Actinoplanes lobatus NBRC 12513.</title>
        <authorList>
            <person name="Komaki H."/>
            <person name="Tamura T."/>
        </authorList>
    </citation>
    <scope>NUCLEOTIDE SEQUENCE [LARGE SCALE GENOMIC DNA]</scope>
    <source>
        <strain evidence="1 2">NBRC 12513</strain>
    </source>
</reference>
<organism evidence="1 2">
    <name type="scientific">Actinoplanes lobatus</name>
    <dbReference type="NCBI Taxonomy" id="113568"/>
    <lineage>
        <taxon>Bacteria</taxon>
        <taxon>Bacillati</taxon>
        <taxon>Actinomycetota</taxon>
        <taxon>Actinomycetes</taxon>
        <taxon>Micromonosporales</taxon>
        <taxon>Micromonosporaceae</taxon>
        <taxon>Actinoplanes</taxon>
    </lineage>
</organism>
<dbReference type="EMBL" id="BOMP01000174">
    <property type="protein sequence ID" value="GIE45790.1"/>
    <property type="molecule type" value="Genomic_DNA"/>
</dbReference>
<comment type="caution">
    <text evidence="1">The sequence shown here is derived from an EMBL/GenBank/DDBJ whole genome shotgun (WGS) entry which is preliminary data.</text>
</comment>
<dbReference type="Proteomes" id="UP000631312">
    <property type="component" value="Unassembled WGS sequence"/>
</dbReference>
<sequence length="63" mass="6577">MEIRRRHQDQGLVEQVLAGEPAPWLVGAEVVPAGQGDVDLALSQQPDGFGAGGLLDLDLQVGS</sequence>
<name>A0ABQ4AXQ6_9ACTN</name>
<evidence type="ECO:0000313" key="1">
    <source>
        <dbReference type="EMBL" id="GIE45790.1"/>
    </source>
</evidence>
<gene>
    <name evidence="1" type="ORF">Alo02nite_86880</name>
</gene>
<evidence type="ECO:0000313" key="2">
    <source>
        <dbReference type="Proteomes" id="UP000631312"/>
    </source>
</evidence>
<keyword evidence="2" id="KW-1185">Reference proteome</keyword>